<dbReference type="InterPro" id="IPR004919">
    <property type="entry name" value="GmrSD_N"/>
</dbReference>
<proteinExistence type="predicted"/>
<dbReference type="EMBL" id="JABBFX010000001">
    <property type="protein sequence ID" value="NML42500.1"/>
    <property type="molecule type" value="Genomic_DNA"/>
</dbReference>
<comment type="caution">
    <text evidence="3">The sequence shown here is derived from an EMBL/GenBank/DDBJ whole genome shotgun (WGS) entry which is preliminary data.</text>
</comment>
<feature type="domain" description="DUF7834" evidence="2">
    <location>
        <begin position="197"/>
        <end position="444"/>
    </location>
</feature>
<gene>
    <name evidence="3" type="ORF">HHL11_01985</name>
</gene>
<protein>
    <submittedName>
        <fullName evidence="3">DUF262 domain-containing protein</fullName>
    </submittedName>
</protein>
<evidence type="ECO:0000313" key="4">
    <source>
        <dbReference type="Proteomes" id="UP000541185"/>
    </source>
</evidence>
<sequence>MDTKTPFEPADSVSVGVQTFAQLFSGQGLPLAIDTYQRGFVWNDEKIKQLALDLAEYQDTQDPKPDYYMGTVLLHRNDAKQLRFIIDGQQRLTALCLLHSAVRGNLPGNCAMTYSPASARRIRSAAEVYRQEAPGICDEIFNRIVFTVVMVDDVDLAFTFFDTQNNRGVPLHATDLLKAHHLRVVAGAQGAQRERLQEVCARRWEGLQQGSTVISHEQEFTASLFGKFLWRARSWTGKQVASASHDALLHEFERDTWPVEEDHATVPLYSSRNNRMGAALTLNAEGACEIQLRPLVLGSRPTDLPFAIRQPIHKGIGFFLYTDKYAALLRRLLHDEAVAPEILRARELYQTLVMTNSLFLREIHVLALLMFADQFGDSRLWEFSLWLEHALGALRLNQDQVRRETAQKFFRDADLNLLDVIAGAYRPEQVIRHLRQNTKTDEAYAQEQVQRSGSGVQARYKQAVLRYFHKEADSLQHKRQWIEAALREHRA</sequence>
<dbReference type="Pfam" id="PF25202">
    <property type="entry name" value="DUF7834"/>
    <property type="match status" value="1"/>
</dbReference>
<name>A0A848H099_9BURK</name>
<dbReference type="PANTHER" id="PTHR35149:SF2">
    <property type="entry name" value="DUF262 DOMAIN-CONTAINING PROTEIN"/>
    <property type="match status" value="1"/>
</dbReference>
<dbReference type="Pfam" id="PF03235">
    <property type="entry name" value="GmrSD_N"/>
    <property type="match status" value="1"/>
</dbReference>
<reference evidence="3 4" key="1">
    <citation type="submission" date="2020-04" db="EMBL/GenBank/DDBJ databases">
        <title>Ramlibacter sp. G-1-2-2 isolated from soil.</title>
        <authorList>
            <person name="Dahal R.H."/>
        </authorList>
    </citation>
    <scope>NUCLEOTIDE SEQUENCE [LARGE SCALE GENOMIC DNA]</scope>
    <source>
        <strain evidence="3 4">G-1-2-2</strain>
    </source>
</reference>
<organism evidence="3 4">
    <name type="scientific">Ramlibacter agri</name>
    <dbReference type="NCBI Taxonomy" id="2728837"/>
    <lineage>
        <taxon>Bacteria</taxon>
        <taxon>Pseudomonadati</taxon>
        <taxon>Pseudomonadota</taxon>
        <taxon>Betaproteobacteria</taxon>
        <taxon>Burkholderiales</taxon>
        <taxon>Comamonadaceae</taxon>
        <taxon>Ramlibacter</taxon>
    </lineage>
</organism>
<evidence type="ECO:0000313" key="3">
    <source>
        <dbReference type="EMBL" id="NML42500.1"/>
    </source>
</evidence>
<dbReference type="AlphaFoldDB" id="A0A848H099"/>
<dbReference type="InterPro" id="IPR057156">
    <property type="entry name" value="DUF7834"/>
</dbReference>
<keyword evidence="4" id="KW-1185">Reference proteome</keyword>
<dbReference type="Proteomes" id="UP000541185">
    <property type="component" value="Unassembled WGS sequence"/>
</dbReference>
<evidence type="ECO:0000259" key="1">
    <source>
        <dbReference type="Pfam" id="PF03235"/>
    </source>
</evidence>
<accession>A0A848H099</accession>
<dbReference type="RefSeq" id="WP_169416707.1">
    <property type="nucleotide sequence ID" value="NZ_JABBFX010000001.1"/>
</dbReference>
<dbReference type="PANTHER" id="PTHR35149">
    <property type="entry name" value="SLL5132 PROTEIN"/>
    <property type="match status" value="1"/>
</dbReference>
<evidence type="ECO:0000259" key="2">
    <source>
        <dbReference type="Pfam" id="PF25202"/>
    </source>
</evidence>
<feature type="domain" description="GmrSD restriction endonucleases N-terminal" evidence="1">
    <location>
        <begin position="22"/>
        <end position="182"/>
    </location>
</feature>